<sequence length="496" mass="52979">MTTPPIRFRLRPLTRTLGEVMGSRSWDTTLKERPRGTGARVVASLRVLSIAGTPQREAAFPLTTASTPIGRAVAGAGLALRDDPRVSRLHALVELEPHTGVARLVDRSSTGTEVDGVRVTDCVLEDGALIFVGDSALLFRRGAPDDESDDEVPTWGLLGDAPAMRVLRRAIHRIGPSLASVLLHGESGTGKELVAGALHQASGRKGELVAVNCSAIPASLAEAQLFGHLAGSYTGARTGGQGLFRAADAGTIFLDEIADLPLDVQPKLLRVLEERIVTPVGATRGGPIDVRVVAATNRDLLEEVEAGRFRGDLYARLSDFTLELPPLRARREDVLTILMRDLGDTAPPLAPDLVRALLLHEWPFNVRELRKIATQLSVVGEGAERLELGMLGDRLQRVSRAARASGPAQTTEGAAPGTTPPSLGIPTATPGTHAATPLPPKPAGLEAVPDRETLEALLREHRGVIADVARVAGRSRKQVYRWLQQHGLDPESYRDG</sequence>
<dbReference type="KEGG" id="samy:DB32_000783"/>
<evidence type="ECO:0000256" key="3">
    <source>
        <dbReference type="SAM" id="MobiDB-lite"/>
    </source>
</evidence>
<accession>A0A0F6SDL1</accession>
<reference evidence="6 7" key="1">
    <citation type="submission" date="2015-03" db="EMBL/GenBank/DDBJ databases">
        <title>Genome assembly of Sandaracinus amylolyticus DSM 53668.</title>
        <authorList>
            <person name="Sharma G."/>
            <person name="Subramanian S."/>
        </authorList>
    </citation>
    <scope>NUCLEOTIDE SEQUENCE [LARGE SCALE GENOMIC DNA]</scope>
    <source>
        <strain evidence="6 7">DSM 53668</strain>
    </source>
</reference>
<evidence type="ECO:0000313" key="7">
    <source>
        <dbReference type="Proteomes" id="UP000034883"/>
    </source>
</evidence>
<dbReference type="SUPFAM" id="SSF52540">
    <property type="entry name" value="P-loop containing nucleoside triphosphate hydrolases"/>
    <property type="match status" value="1"/>
</dbReference>
<evidence type="ECO:0000259" key="5">
    <source>
        <dbReference type="PROSITE" id="PS50045"/>
    </source>
</evidence>
<dbReference type="SMART" id="SM00382">
    <property type="entry name" value="AAA"/>
    <property type="match status" value="1"/>
</dbReference>
<dbReference type="InterPro" id="IPR003593">
    <property type="entry name" value="AAA+_ATPase"/>
</dbReference>
<dbReference type="EMBL" id="CP011125">
    <property type="protein sequence ID" value="AKF03634.1"/>
    <property type="molecule type" value="Genomic_DNA"/>
</dbReference>
<dbReference type="Gene3D" id="1.10.10.60">
    <property type="entry name" value="Homeodomain-like"/>
    <property type="match status" value="1"/>
</dbReference>
<dbReference type="InterPro" id="IPR002078">
    <property type="entry name" value="Sigma_54_int"/>
</dbReference>
<evidence type="ECO:0000256" key="1">
    <source>
        <dbReference type="ARBA" id="ARBA00022741"/>
    </source>
</evidence>
<dbReference type="Pfam" id="PF00498">
    <property type="entry name" value="FHA"/>
    <property type="match status" value="1"/>
</dbReference>
<feature type="domain" description="Sigma-54 factor interaction" evidence="5">
    <location>
        <begin position="157"/>
        <end position="378"/>
    </location>
</feature>
<name>A0A0F6SDL1_9BACT</name>
<dbReference type="STRING" id="927083.DB32_000783"/>
<dbReference type="Pfam" id="PF00158">
    <property type="entry name" value="Sigma54_activat"/>
    <property type="match status" value="1"/>
</dbReference>
<evidence type="ECO:0000256" key="2">
    <source>
        <dbReference type="ARBA" id="ARBA00022840"/>
    </source>
</evidence>
<dbReference type="PROSITE" id="PS50006">
    <property type="entry name" value="FHA_DOMAIN"/>
    <property type="match status" value="1"/>
</dbReference>
<organism evidence="6 7">
    <name type="scientific">Sandaracinus amylolyticus</name>
    <dbReference type="NCBI Taxonomy" id="927083"/>
    <lineage>
        <taxon>Bacteria</taxon>
        <taxon>Pseudomonadati</taxon>
        <taxon>Myxococcota</taxon>
        <taxon>Polyangia</taxon>
        <taxon>Polyangiales</taxon>
        <taxon>Sandaracinaceae</taxon>
        <taxon>Sandaracinus</taxon>
    </lineage>
</organism>
<keyword evidence="7" id="KW-1185">Reference proteome</keyword>
<protein>
    <submittedName>
        <fullName evidence="6">Response regulator of zinc sigma-54-dependent two-component system</fullName>
    </submittedName>
</protein>
<evidence type="ECO:0000313" key="6">
    <source>
        <dbReference type="EMBL" id="AKF03634.1"/>
    </source>
</evidence>
<proteinExistence type="predicted"/>
<feature type="compositionally biased region" description="Low complexity" evidence="3">
    <location>
        <begin position="406"/>
        <end position="436"/>
    </location>
</feature>
<dbReference type="PROSITE" id="PS50045">
    <property type="entry name" value="SIGMA54_INTERACT_4"/>
    <property type="match status" value="1"/>
</dbReference>
<dbReference type="InterPro" id="IPR025662">
    <property type="entry name" value="Sigma_54_int_dom_ATP-bd_1"/>
</dbReference>
<keyword evidence="2" id="KW-0067">ATP-binding</keyword>
<dbReference type="Gene3D" id="1.10.8.60">
    <property type="match status" value="1"/>
</dbReference>
<dbReference type="InterPro" id="IPR027417">
    <property type="entry name" value="P-loop_NTPase"/>
</dbReference>
<dbReference type="FunFam" id="3.40.50.300:FF:000006">
    <property type="entry name" value="DNA-binding transcriptional regulator NtrC"/>
    <property type="match status" value="1"/>
</dbReference>
<dbReference type="AlphaFoldDB" id="A0A0F6SDL1"/>
<dbReference type="InterPro" id="IPR008984">
    <property type="entry name" value="SMAD_FHA_dom_sf"/>
</dbReference>
<keyword evidence="1" id="KW-0547">Nucleotide-binding</keyword>
<dbReference type="PANTHER" id="PTHR32071">
    <property type="entry name" value="TRANSCRIPTIONAL REGULATORY PROTEIN"/>
    <property type="match status" value="1"/>
</dbReference>
<feature type="region of interest" description="Disordered" evidence="3">
    <location>
        <begin position="399"/>
        <end position="446"/>
    </location>
</feature>
<dbReference type="Gene3D" id="2.60.200.20">
    <property type="match status" value="1"/>
</dbReference>
<dbReference type="CDD" id="cd00009">
    <property type="entry name" value="AAA"/>
    <property type="match status" value="1"/>
</dbReference>
<dbReference type="CDD" id="cd00060">
    <property type="entry name" value="FHA"/>
    <property type="match status" value="1"/>
</dbReference>
<dbReference type="SUPFAM" id="SSF49879">
    <property type="entry name" value="SMAD/FHA domain"/>
    <property type="match status" value="1"/>
</dbReference>
<dbReference type="Gene3D" id="3.40.50.300">
    <property type="entry name" value="P-loop containing nucleotide triphosphate hydrolases"/>
    <property type="match status" value="1"/>
</dbReference>
<dbReference type="Proteomes" id="UP000034883">
    <property type="component" value="Chromosome"/>
</dbReference>
<dbReference type="PROSITE" id="PS00675">
    <property type="entry name" value="SIGMA54_INTERACT_1"/>
    <property type="match status" value="1"/>
</dbReference>
<evidence type="ECO:0000259" key="4">
    <source>
        <dbReference type="PROSITE" id="PS50006"/>
    </source>
</evidence>
<dbReference type="GO" id="GO:0005524">
    <property type="term" value="F:ATP binding"/>
    <property type="evidence" value="ECO:0007669"/>
    <property type="project" value="UniProtKB-KW"/>
</dbReference>
<dbReference type="InterPro" id="IPR000253">
    <property type="entry name" value="FHA_dom"/>
</dbReference>
<dbReference type="GO" id="GO:0006355">
    <property type="term" value="P:regulation of DNA-templated transcription"/>
    <property type="evidence" value="ECO:0007669"/>
    <property type="project" value="InterPro"/>
</dbReference>
<gene>
    <name evidence="6" type="ORF">DB32_000783</name>
</gene>
<dbReference type="PANTHER" id="PTHR32071:SF57">
    <property type="entry name" value="C4-DICARBOXYLATE TRANSPORT TRANSCRIPTIONAL REGULATORY PROTEIN DCTD"/>
    <property type="match status" value="1"/>
</dbReference>
<feature type="domain" description="FHA" evidence="4">
    <location>
        <begin position="67"/>
        <end position="119"/>
    </location>
</feature>